<dbReference type="Proteomes" id="UP000199310">
    <property type="component" value="Unassembled WGS sequence"/>
</dbReference>
<evidence type="ECO:0000259" key="1">
    <source>
        <dbReference type="Pfam" id="PF24722"/>
    </source>
</evidence>
<evidence type="ECO:0000313" key="2">
    <source>
        <dbReference type="EMBL" id="SEW14407.1"/>
    </source>
</evidence>
<protein>
    <recommendedName>
        <fullName evidence="1">DUF7674 domain-containing protein</fullName>
    </recommendedName>
</protein>
<keyword evidence="3" id="KW-1185">Reference proteome</keyword>
<dbReference type="OrthoDB" id="707611at2"/>
<proteinExistence type="predicted"/>
<dbReference type="AlphaFoldDB" id="A0A1I0PKR5"/>
<dbReference type="InterPro" id="IPR056091">
    <property type="entry name" value="DUF7674"/>
</dbReference>
<organism evidence="2 3">
    <name type="scientific">Chitinophaga arvensicola</name>
    <dbReference type="NCBI Taxonomy" id="29529"/>
    <lineage>
        <taxon>Bacteria</taxon>
        <taxon>Pseudomonadati</taxon>
        <taxon>Bacteroidota</taxon>
        <taxon>Chitinophagia</taxon>
        <taxon>Chitinophagales</taxon>
        <taxon>Chitinophagaceae</taxon>
        <taxon>Chitinophaga</taxon>
    </lineage>
</organism>
<gene>
    <name evidence="2" type="ORF">SAMN04488122_0812</name>
</gene>
<accession>A0A1I0PKR5</accession>
<name>A0A1I0PKR5_9BACT</name>
<evidence type="ECO:0000313" key="3">
    <source>
        <dbReference type="Proteomes" id="UP000199310"/>
    </source>
</evidence>
<dbReference type="Pfam" id="PF24722">
    <property type="entry name" value="DUF7674"/>
    <property type="match status" value="1"/>
</dbReference>
<dbReference type="RefSeq" id="WP_143059065.1">
    <property type="nucleotide sequence ID" value="NZ_FOJG01000001.1"/>
</dbReference>
<feature type="domain" description="DUF7674" evidence="1">
    <location>
        <begin position="11"/>
        <end position="109"/>
    </location>
</feature>
<dbReference type="EMBL" id="FOJG01000001">
    <property type="protein sequence ID" value="SEW14407.1"/>
    <property type="molecule type" value="Genomic_DNA"/>
</dbReference>
<sequence length="114" mass="12710">MLPDSKISQLIGLQIPGLTFPAEQQQPAKGSISKVIHTFADYTGRMIRNEQLHEVKRCFNVAAVLYHNGSSALRNAIESAFMYTLSPLLCGKHKELLPLSLKNVRIQHLQTIAL</sequence>
<reference evidence="3" key="1">
    <citation type="submission" date="2016-10" db="EMBL/GenBank/DDBJ databases">
        <authorList>
            <person name="Varghese N."/>
            <person name="Submissions S."/>
        </authorList>
    </citation>
    <scope>NUCLEOTIDE SEQUENCE [LARGE SCALE GENOMIC DNA]</scope>
    <source>
        <strain evidence="3">DSM 3695</strain>
    </source>
</reference>
<dbReference type="STRING" id="29529.SAMN04488122_0812"/>